<keyword evidence="6" id="KW-0472">Membrane</keyword>
<reference evidence="7 8" key="1">
    <citation type="journal article" date="2009" name="PLoS Genet.">
        <title>Genomic analysis of the basal lineage fungus Rhizopus oryzae reveals a whole-genome duplication.</title>
        <authorList>
            <person name="Ma L.-J."/>
            <person name="Ibrahim A.S."/>
            <person name="Skory C."/>
            <person name="Grabherr M.G."/>
            <person name="Burger G."/>
            <person name="Butler M."/>
            <person name="Elias M."/>
            <person name="Idnurm A."/>
            <person name="Lang B.F."/>
            <person name="Sone T."/>
            <person name="Abe A."/>
            <person name="Calvo S.E."/>
            <person name="Corrochano L.M."/>
            <person name="Engels R."/>
            <person name="Fu J."/>
            <person name="Hansberg W."/>
            <person name="Kim J.-M."/>
            <person name="Kodira C.D."/>
            <person name="Koehrsen M.J."/>
            <person name="Liu B."/>
            <person name="Miranda-Saavedra D."/>
            <person name="O'Leary S."/>
            <person name="Ortiz-Castellanos L."/>
            <person name="Poulter R."/>
            <person name="Rodriguez-Romero J."/>
            <person name="Ruiz-Herrera J."/>
            <person name="Shen Y.-Q."/>
            <person name="Zeng Q."/>
            <person name="Galagan J."/>
            <person name="Birren B.W."/>
            <person name="Cuomo C.A."/>
            <person name="Wickes B.L."/>
        </authorList>
    </citation>
    <scope>NUCLEOTIDE SEQUENCE [LARGE SCALE GENOMIC DNA]</scope>
    <source>
        <strain evidence="8">RA 99-880 / ATCC MYA-4621 / FGSC 9543 / NRRL 43880</strain>
    </source>
</reference>
<dbReference type="GO" id="GO:0006123">
    <property type="term" value="P:mitochondrial electron transport, cytochrome c to oxygen"/>
    <property type="evidence" value="ECO:0007669"/>
    <property type="project" value="TreeGrafter"/>
</dbReference>
<dbReference type="OrthoDB" id="2317211at2759"/>
<dbReference type="STRING" id="246409.I1BJJ0"/>
<evidence type="ECO:0000256" key="1">
    <source>
        <dbReference type="ARBA" id="ARBA00004273"/>
    </source>
</evidence>
<name>I1BJJ0_RHIO9</name>
<gene>
    <name evidence="7" type="ORF">RO3G_01074</name>
</gene>
<keyword evidence="2" id="KW-0812">Transmembrane</keyword>
<proteinExistence type="predicted"/>
<dbReference type="GO" id="GO:0005743">
    <property type="term" value="C:mitochondrial inner membrane"/>
    <property type="evidence" value="ECO:0007669"/>
    <property type="project" value="UniProtKB-SubCell"/>
</dbReference>
<evidence type="ECO:0000256" key="5">
    <source>
        <dbReference type="ARBA" id="ARBA00023128"/>
    </source>
</evidence>
<dbReference type="GO" id="GO:0004129">
    <property type="term" value="F:cytochrome-c oxidase activity"/>
    <property type="evidence" value="ECO:0007669"/>
    <property type="project" value="TreeGrafter"/>
</dbReference>
<dbReference type="CDD" id="cd22888">
    <property type="entry name" value="CcO_VIIa_fungal"/>
    <property type="match status" value="1"/>
</dbReference>
<dbReference type="OMA" id="ASYWWWG"/>
<dbReference type="AlphaFoldDB" id="I1BJJ0"/>
<dbReference type="EMBL" id="CH476732">
    <property type="protein sequence ID" value="EIE76370.1"/>
    <property type="molecule type" value="Genomic_DNA"/>
</dbReference>
<dbReference type="RefSeq" id="XP_067511766.1">
    <property type="nucleotide sequence ID" value="XM_067655665.1"/>
</dbReference>
<dbReference type="FunCoup" id="I1BJJ0">
    <property type="interactions" value="135"/>
</dbReference>
<evidence type="ECO:0000256" key="2">
    <source>
        <dbReference type="ARBA" id="ARBA00022692"/>
    </source>
</evidence>
<evidence type="ECO:0000313" key="7">
    <source>
        <dbReference type="EMBL" id="EIE76370.1"/>
    </source>
</evidence>
<keyword evidence="4" id="KW-1133">Transmembrane helix</keyword>
<evidence type="ECO:0008006" key="9">
    <source>
        <dbReference type="Google" id="ProtNLM"/>
    </source>
</evidence>
<dbReference type="PANTHER" id="PTHR28264:SF1">
    <property type="entry name" value="CYTOCHROME C OXIDASE SUBUNIT 6C"/>
    <property type="match status" value="1"/>
</dbReference>
<dbReference type="Proteomes" id="UP000009138">
    <property type="component" value="Unassembled WGS sequence"/>
</dbReference>
<evidence type="ECO:0000313" key="8">
    <source>
        <dbReference type="Proteomes" id="UP000009138"/>
    </source>
</evidence>
<comment type="subcellular location">
    <subcellularLocation>
        <location evidence="1">Mitochondrion inner membrane</location>
    </subcellularLocation>
</comment>
<keyword evidence="8" id="KW-1185">Reference proteome</keyword>
<keyword evidence="3" id="KW-0999">Mitochondrion inner membrane</keyword>
<organism evidence="7 8">
    <name type="scientific">Rhizopus delemar (strain RA 99-880 / ATCC MYA-4621 / FGSC 9543 / NRRL 43880)</name>
    <name type="common">Mucormycosis agent</name>
    <name type="synonym">Rhizopus arrhizus var. delemar</name>
    <dbReference type="NCBI Taxonomy" id="246409"/>
    <lineage>
        <taxon>Eukaryota</taxon>
        <taxon>Fungi</taxon>
        <taxon>Fungi incertae sedis</taxon>
        <taxon>Mucoromycota</taxon>
        <taxon>Mucoromycotina</taxon>
        <taxon>Mucoromycetes</taxon>
        <taxon>Mucorales</taxon>
        <taxon>Mucorineae</taxon>
        <taxon>Rhizopodaceae</taxon>
        <taxon>Rhizopus</taxon>
    </lineage>
</organism>
<dbReference type="PANTHER" id="PTHR28264">
    <property type="entry name" value="CYTOCHROME C OXIDASE SUBUNIT 7A"/>
    <property type="match status" value="1"/>
</dbReference>
<evidence type="ECO:0000256" key="6">
    <source>
        <dbReference type="ARBA" id="ARBA00023136"/>
    </source>
</evidence>
<sequence length="55" mass="6100">MIAPITGKFRKQAMKDIAIALSLGGASGYVFWHSYHIPTAARRNAYYAKLEASKQ</sequence>
<dbReference type="InParanoid" id="I1BJJ0"/>
<dbReference type="GeneID" id="93608046"/>
<protein>
    <recommendedName>
        <fullName evidence="9">Cytochrome c oxidase polypeptide VIIA</fullName>
    </recommendedName>
</protein>
<accession>I1BJJ0</accession>
<keyword evidence="5" id="KW-0496">Mitochondrion</keyword>
<evidence type="ECO:0000256" key="4">
    <source>
        <dbReference type="ARBA" id="ARBA00022989"/>
    </source>
</evidence>
<evidence type="ECO:0000256" key="3">
    <source>
        <dbReference type="ARBA" id="ARBA00022792"/>
    </source>
</evidence>
<dbReference type="eggNOG" id="ENOG502TAQ3">
    <property type="taxonomic scope" value="Eukaryota"/>
</dbReference>
<dbReference type="VEuPathDB" id="FungiDB:RO3G_01074"/>